<comment type="catalytic activity">
    <reaction evidence="6 8">
        <text>a 1-acyl-sn-glycero-3-phosphocholine + H2O = sn-glycerol 3-phosphocholine + a fatty acid + H(+)</text>
        <dbReference type="Rhea" id="RHEA:15177"/>
        <dbReference type="ChEBI" id="CHEBI:15377"/>
        <dbReference type="ChEBI" id="CHEBI:15378"/>
        <dbReference type="ChEBI" id="CHEBI:16870"/>
        <dbReference type="ChEBI" id="CHEBI:28868"/>
        <dbReference type="ChEBI" id="CHEBI:58168"/>
        <dbReference type="EC" id="3.1.1.5"/>
    </reaction>
</comment>
<keyword evidence="12" id="KW-1185">Reference proteome</keyword>
<accession>A0A2B7WGL2</accession>
<feature type="compositionally biased region" description="Basic and acidic residues" evidence="9">
    <location>
        <begin position="617"/>
        <end position="636"/>
    </location>
</feature>
<dbReference type="Gene3D" id="3.40.1090.10">
    <property type="entry name" value="Cytosolic phospholipase A2 catalytic domain"/>
    <property type="match status" value="1"/>
</dbReference>
<evidence type="ECO:0000256" key="6">
    <source>
        <dbReference type="ARBA" id="ARBA00049531"/>
    </source>
</evidence>
<keyword evidence="5 7" id="KW-0443">Lipid metabolism</keyword>
<reference evidence="11 12" key="1">
    <citation type="submission" date="2017-10" db="EMBL/GenBank/DDBJ databases">
        <title>Comparative genomics in systemic dimorphic fungi from Ajellomycetaceae.</title>
        <authorList>
            <person name="Munoz J.F."/>
            <person name="Mcewen J.G."/>
            <person name="Clay O.K."/>
            <person name="Cuomo C.A."/>
        </authorList>
    </citation>
    <scope>NUCLEOTIDE SEQUENCE [LARGE SCALE GENOMIC DNA]</scope>
    <source>
        <strain evidence="11 12">UAMH5409</strain>
    </source>
</reference>
<comment type="caution">
    <text evidence="11">The sequence shown here is derived from an EMBL/GenBank/DDBJ whole genome shotgun (WGS) entry which is preliminary data.</text>
</comment>
<name>A0A2B7WGL2_9EURO</name>
<dbReference type="CDD" id="cd00147">
    <property type="entry name" value="cPLA2_like"/>
    <property type="match status" value="1"/>
</dbReference>
<dbReference type="SUPFAM" id="SSF52151">
    <property type="entry name" value="FabD/lysophospholipase-like"/>
    <property type="match status" value="1"/>
</dbReference>
<dbReference type="PROSITE" id="PS51210">
    <property type="entry name" value="PLA2C"/>
    <property type="match status" value="1"/>
</dbReference>
<evidence type="ECO:0000256" key="2">
    <source>
        <dbReference type="ARBA" id="ARBA00013274"/>
    </source>
</evidence>
<dbReference type="GO" id="GO:0005829">
    <property type="term" value="C:cytosol"/>
    <property type="evidence" value="ECO:0007669"/>
    <property type="project" value="TreeGrafter"/>
</dbReference>
<dbReference type="GO" id="GO:0046475">
    <property type="term" value="P:glycerophospholipid catabolic process"/>
    <property type="evidence" value="ECO:0007669"/>
    <property type="project" value="TreeGrafter"/>
</dbReference>
<dbReference type="SMART" id="SM00022">
    <property type="entry name" value="PLAc"/>
    <property type="match status" value="1"/>
</dbReference>
<feature type="region of interest" description="Disordered" evidence="9">
    <location>
        <begin position="65"/>
        <end position="87"/>
    </location>
</feature>
<dbReference type="PANTHER" id="PTHR10728:SF40">
    <property type="entry name" value="PATATIN FAMILY PROTEIN"/>
    <property type="match status" value="1"/>
</dbReference>
<evidence type="ECO:0000256" key="5">
    <source>
        <dbReference type="ARBA" id="ARBA00023098"/>
    </source>
</evidence>
<keyword evidence="3 7" id="KW-0378">Hydrolase</keyword>
<feature type="region of interest" description="Disordered" evidence="9">
    <location>
        <begin position="690"/>
        <end position="714"/>
    </location>
</feature>
<dbReference type="InterPro" id="IPR016035">
    <property type="entry name" value="Acyl_Trfase/lysoPLipase"/>
</dbReference>
<dbReference type="OrthoDB" id="6121437at2759"/>
<dbReference type="GO" id="GO:0004623">
    <property type="term" value="F:phospholipase A2 activity"/>
    <property type="evidence" value="ECO:0007669"/>
    <property type="project" value="TreeGrafter"/>
</dbReference>
<evidence type="ECO:0000259" key="10">
    <source>
        <dbReference type="PROSITE" id="PS51210"/>
    </source>
</evidence>
<evidence type="ECO:0000256" key="3">
    <source>
        <dbReference type="ARBA" id="ARBA00022801"/>
    </source>
</evidence>
<evidence type="ECO:0000313" key="11">
    <source>
        <dbReference type="EMBL" id="PGG95704.1"/>
    </source>
</evidence>
<dbReference type="EMBL" id="PDNB01000318">
    <property type="protein sequence ID" value="PGG95704.1"/>
    <property type="molecule type" value="Genomic_DNA"/>
</dbReference>
<dbReference type="Proteomes" id="UP000223968">
    <property type="component" value="Unassembled WGS sequence"/>
</dbReference>
<dbReference type="STRING" id="1447875.A0A2B7WGL2"/>
<feature type="compositionally biased region" description="Low complexity" evidence="9">
    <location>
        <begin position="751"/>
        <end position="760"/>
    </location>
</feature>
<feature type="region of interest" description="Disordered" evidence="9">
    <location>
        <begin position="740"/>
        <end position="784"/>
    </location>
</feature>
<evidence type="ECO:0000256" key="7">
    <source>
        <dbReference type="PROSITE-ProRule" id="PRU00555"/>
    </source>
</evidence>
<evidence type="ECO:0000313" key="12">
    <source>
        <dbReference type="Proteomes" id="UP000223968"/>
    </source>
</evidence>
<proteinExistence type="inferred from homology"/>
<dbReference type="AlphaFoldDB" id="A0A2B7WGL2"/>
<organism evidence="11 12">
    <name type="scientific">Helicocarpus griseus UAMH5409</name>
    <dbReference type="NCBI Taxonomy" id="1447875"/>
    <lineage>
        <taxon>Eukaryota</taxon>
        <taxon>Fungi</taxon>
        <taxon>Dikarya</taxon>
        <taxon>Ascomycota</taxon>
        <taxon>Pezizomycotina</taxon>
        <taxon>Eurotiomycetes</taxon>
        <taxon>Eurotiomycetidae</taxon>
        <taxon>Onygenales</taxon>
        <taxon>Ajellomycetaceae</taxon>
        <taxon>Helicocarpus</taxon>
    </lineage>
</organism>
<sequence>MGTARALYARWRPLTCSVLLGAGASYYLLSNSRPTRCDSGRNTSAWEKVSDGANDVPFELKKPWKDSAAVNSPNPSQLRPFGAGPATNPPGKLQIELPTSQSAWDAFTSRIGVVKDSVAFPDWSELISQYIAPAWAALLPETLQTLQRELSMAEGSLADEIWKEAHDAELNPEITWEAQVRIGGDLCSEEQQFQDKRRQATVKALASYLGLDEGEIHPDDVPVIAMCSSGGGLRALVAGAGSYLATKKAGLWDCVMYTAGVSGTCWLQTLYNSSLGGRDFAKVLDHLKTRLGIHIAFPPEVLSQLTNAPTNKYLLRGLVEKLKANPESDFGLVDIYGLLLTARLLVPSRKPLDLQDRDLKLSNQRHFIDNGSDPLPIYTAVRHEIPPEDDVVPDSSMEIISEGQRSEAKQETWFEWFEFTPYEMFCEEFSAGIPMWASGRKFSEGKTVTNSRDYAAPELRISVLMGIWGSAFCATLAHYYKEIRPVLRGLAGFGGIDSILEGKSDDLIRVHPFDPASIPNYVLGLKGRLPETCPESVFNTPELRLMDAGMSNNLPIYPLLRPGRNVDMIVVFDASADVKEENWLSVVEGYARQRGIKGWPIGSGWPKPGAKPAETARTIEEEARSTREVSDKKLSAAKEQSPEPNGEIVKKDLESPGSVPSEVQEPTKSSADPEATDLTYCNVWLGTTQEQTSAEEPPPSKRLFHLPSQDDTESEFRLMNPNAGIAVVYFPLLKNPNAPSVKPGLPPTPAAPSSSSTVPSENTTDSPPESSGPPEPIDPANDDFMSTWNFVYTADQVDGVVGLAQANFAEGEDQVKRVVRGIYERKKRARLQKTWEGDKEGLNLFS</sequence>
<feature type="region of interest" description="Disordered" evidence="9">
    <location>
        <begin position="601"/>
        <end position="676"/>
    </location>
</feature>
<dbReference type="Pfam" id="PF01735">
    <property type="entry name" value="PLA2_B"/>
    <property type="match status" value="1"/>
</dbReference>
<evidence type="ECO:0000256" key="4">
    <source>
        <dbReference type="ARBA" id="ARBA00022963"/>
    </source>
</evidence>
<comment type="similarity">
    <text evidence="1 8">Belongs to the lysophospholipase family.</text>
</comment>
<protein>
    <recommendedName>
        <fullName evidence="2 8">Lysophospholipase</fullName>
        <ecNumber evidence="2 8">3.1.1.5</ecNumber>
    </recommendedName>
</protein>
<dbReference type="GO" id="GO:0004622">
    <property type="term" value="F:phosphatidylcholine lysophospholipase activity"/>
    <property type="evidence" value="ECO:0007669"/>
    <property type="project" value="UniProtKB-EC"/>
</dbReference>
<evidence type="ECO:0000256" key="8">
    <source>
        <dbReference type="RuleBase" id="RU362103"/>
    </source>
</evidence>
<dbReference type="EC" id="3.1.1.5" evidence="2 8"/>
<dbReference type="InterPro" id="IPR002642">
    <property type="entry name" value="LysoPLipase_cat_dom"/>
</dbReference>
<keyword evidence="4 7" id="KW-0442">Lipid degradation</keyword>
<evidence type="ECO:0000256" key="9">
    <source>
        <dbReference type="SAM" id="MobiDB-lite"/>
    </source>
</evidence>
<gene>
    <name evidence="11" type="ORF">AJ79_09912</name>
</gene>
<evidence type="ECO:0000256" key="1">
    <source>
        <dbReference type="ARBA" id="ARBA00008780"/>
    </source>
</evidence>
<dbReference type="PANTHER" id="PTHR10728">
    <property type="entry name" value="CYTOSOLIC PHOSPHOLIPASE A2"/>
    <property type="match status" value="1"/>
</dbReference>
<feature type="domain" description="PLA2c" evidence="10">
    <location>
        <begin position="172"/>
        <end position="583"/>
    </location>
</feature>